<dbReference type="GeneID" id="19396242"/>
<dbReference type="InterPro" id="IPR007219">
    <property type="entry name" value="XnlR_reg_dom"/>
</dbReference>
<organism evidence="5 6">
    <name type="scientific">Exserohilum turcicum (strain 28A)</name>
    <name type="common">Northern leaf blight fungus</name>
    <name type="synonym">Setosphaeria turcica</name>
    <dbReference type="NCBI Taxonomy" id="671987"/>
    <lineage>
        <taxon>Eukaryota</taxon>
        <taxon>Fungi</taxon>
        <taxon>Dikarya</taxon>
        <taxon>Ascomycota</taxon>
        <taxon>Pezizomycotina</taxon>
        <taxon>Dothideomycetes</taxon>
        <taxon>Pleosporomycetidae</taxon>
        <taxon>Pleosporales</taxon>
        <taxon>Pleosporineae</taxon>
        <taxon>Pleosporaceae</taxon>
        <taxon>Exserohilum</taxon>
    </lineage>
</organism>
<proteinExistence type="predicted"/>
<dbReference type="RefSeq" id="XP_008021052.1">
    <property type="nucleotide sequence ID" value="XM_008022861.1"/>
</dbReference>
<keyword evidence="2" id="KW-0539">Nucleus</keyword>
<dbReference type="GO" id="GO:0005634">
    <property type="term" value="C:nucleus"/>
    <property type="evidence" value="ECO:0007669"/>
    <property type="project" value="UniProtKB-SubCell"/>
</dbReference>
<evidence type="ECO:0000313" key="6">
    <source>
        <dbReference type="Proteomes" id="UP000016935"/>
    </source>
</evidence>
<dbReference type="OrthoDB" id="4934715at2759"/>
<feature type="region of interest" description="Disordered" evidence="3">
    <location>
        <begin position="494"/>
        <end position="518"/>
    </location>
</feature>
<reference evidence="5 6" key="2">
    <citation type="journal article" date="2013" name="PLoS Genet.">
        <title>Comparative genome structure, secondary metabolite, and effector coding capacity across Cochliobolus pathogens.</title>
        <authorList>
            <person name="Condon B.J."/>
            <person name="Leng Y."/>
            <person name="Wu D."/>
            <person name="Bushley K.E."/>
            <person name="Ohm R.A."/>
            <person name="Otillar R."/>
            <person name="Martin J."/>
            <person name="Schackwitz W."/>
            <person name="Grimwood J."/>
            <person name="MohdZainudin N."/>
            <person name="Xue C."/>
            <person name="Wang R."/>
            <person name="Manning V.A."/>
            <person name="Dhillon B."/>
            <person name="Tu Z.J."/>
            <person name="Steffenson B.J."/>
            <person name="Salamov A."/>
            <person name="Sun H."/>
            <person name="Lowry S."/>
            <person name="LaButti K."/>
            <person name="Han J."/>
            <person name="Copeland A."/>
            <person name="Lindquist E."/>
            <person name="Barry K."/>
            <person name="Schmutz J."/>
            <person name="Baker S.E."/>
            <person name="Ciuffetti L.M."/>
            <person name="Grigoriev I.V."/>
            <person name="Zhong S."/>
            <person name="Turgeon B.G."/>
        </authorList>
    </citation>
    <scope>NUCLEOTIDE SEQUENCE [LARGE SCALE GENOMIC DNA]</scope>
    <source>
        <strain evidence="6">28A</strain>
    </source>
</reference>
<feature type="compositionally biased region" description="Polar residues" evidence="3">
    <location>
        <begin position="601"/>
        <end position="610"/>
    </location>
</feature>
<dbReference type="eggNOG" id="ENOG502SHVI">
    <property type="taxonomic scope" value="Eukaryota"/>
</dbReference>
<dbReference type="CDD" id="cd12148">
    <property type="entry name" value="fungal_TF_MHR"/>
    <property type="match status" value="1"/>
</dbReference>
<dbReference type="HOGENOM" id="CLU_007426_5_0_1"/>
<dbReference type="Pfam" id="PF04082">
    <property type="entry name" value="Fungal_trans"/>
    <property type="match status" value="1"/>
</dbReference>
<dbReference type="SMART" id="SM00906">
    <property type="entry name" value="Fungal_trans"/>
    <property type="match status" value="1"/>
</dbReference>
<keyword evidence="6" id="KW-1185">Reference proteome</keyword>
<name>R0KH12_EXST2</name>
<reference evidence="5 6" key="1">
    <citation type="journal article" date="2012" name="PLoS Pathog.">
        <title>Diverse lifestyles and strategies of plant pathogenesis encoded in the genomes of eighteen Dothideomycetes fungi.</title>
        <authorList>
            <person name="Ohm R.A."/>
            <person name="Feau N."/>
            <person name="Henrissat B."/>
            <person name="Schoch C.L."/>
            <person name="Horwitz B.A."/>
            <person name="Barry K.W."/>
            <person name="Condon B.J."/>
            <person name="Copeland A.C."/>
            <person name="Dhillon B."/>
            <person name="Glaser F."/>
            <person name="Hesse C.N."/>
            <person name="Kosti I."/>
            <person name="LaButti K."/>
            <person name="Lindquist E.A."/>
            <person name="Lucas S."/>
            <person name="Salamov A.A."/>
            <person name="Bradshaw R.E."/>
            <person name="Ciuffetti L."/>
            <person name="Hamelin R.C."/>
            <person name="Kema G.H.J."/>
            <person name="Lawrence C."/>
            <person name="Scott J.A."/>
            <person name="Spatafora J.W."/>
            <person name="Turgeon B.G."/>
            <person name="de Wit P.J.G.M."/>
            <person name="Zhong S."/>
            <person name="Goodwin S.B."/>
            <person name="Grigoriev I.V."/>
        </authorList>
    </citation>
    <scope>NUCLEOTIDE SEQUENCE [LARGE SCALE GENOMIC DNA]</scope>
    <source>
        <strain evidence="6">28A</strain>
    </source>
</reference>
<dbReference type="GO" id="GO:0003677">
    <property type="term" value="F:DNA binding"/>
    <property type="evidence" value="ECO:0007669"/>
    <property type="project" value="InterPro"/>
</dbReference>
<evidence type="ECO:0000256" key="3">
    <source>
        <dbReference type="SAM" id="MobiDB-lite"/>
    </source>
</evidence>
<evidence type="ECO:0000313" key="5">
    <source>
        <dbReference type="EMBL" id="EOA92133.1"/>
    </source>
</evidence>
<accession>R0KH12</accession>
<dbReference type="PANTHER" id="PTHR31001">
    <property type="entry name" value="UNCHARACTERIZED TRANSCRIPTIONAL REGULATORY PROTEIN"/>
    <property type="match status" value="1"/>
</dbReference>
<dbReference type="EMBL" id="KB908481">
    <property type="protein sequence ID" value="EOA92133.1"/>
    <property type="molecule type" value="Genomic_DNA"/>
</dbReference>
<gene>
    <name evidence="5" type="ORF">SETTUDRAFT_134212</name>
</gene>
<feature type="region of interest" description="Disordered" evidence="3">
    <location>
        <begin position="586"/>
        <end position="617"/>
    </location>
</feature>
<evidence type="ECO:0000259" key="4">
    <source>
        <dbReference type="SMART" id="SM00906"/>
    </source>
</evidence>
<dbReference type="AlphaFoldDB" id="R0KH12"/>
<dbReference type="Proteomes" id="UP000016935">
    <property type="component" value="Unassembled WGS sequence"/>
</dbReference>
<dbReference type="STRING" id="671987.R0KH12"/>
<dbReference type="GO" id="GO:0006351">
    <property type="term" value="P:DNA-templated transcription"/>
    <property type="evidence" value="ECO:0007669"/>
    <property type="project" value="InterPro"/>
</dbReference>
<comment type="subcellular location">
    <subcellularLocation>
        <location evidence="1">Nucleus</location>
    </subcellularLocation>
</comment>
<feature type="domain" description="Xylanolytic transcriptional activator regulatory" evidence="4">
    <location>
        <begin position="235"/>
        <end position="309"/>
    </location>
</feature>
<dbReference type="GO" id="GO:0008270">
    <property type="term" value="F:zinc ion binding"/>
    <property type="evidence" value="ECO:0007669"/>
    <property type="project" value="InterPro"/>
</dbReference>
<evidence type="ECO:0000256" key="2">
    <source>
        <dbReference type="ARBA" id="ARBA00023242"/>
    </source>
</evidence>
<feature type="region of interest" description="Disordered" evidence="3">
    <location>
        <begin position="1"/>
        <end position="42"/>
    </location>
</feature>
<sequence>MSGKDANHLSPNGGLMDRQYEDGNSDIPRTPDRVKFSSETTSYSNSDHWTSILDGISELREHLDHAPSSLEAKDEGCEDIAGPELLFGRQRYASKEEILAALPPRPEADQLIDIFFATMETHTTFLHKPTYYNQYHRFWLNPFETSTMWIALLYASLALGARFHASIEEQRMGDANSGPESGHSLYSARTNFYREKAVQCMILANYTKCPPFTIEAFLLYFGTEFLRSVDAQFSAYLIVAMLIRMCFRMGYHRDPSRFPNISPFEGEMRRRKWLVVMTLDLVTSAQLGLPRMIQPFMFDTQEPRNLAEGDIYEDMTGPVPPSKPESELTSLLYFILLSRLRNIQAQIIDMMNATSQPPYANITDIDTALRYIHDNAPHSPDVKDIVDVSIPMTLQSMRQCQIDLAFLKAEVMLHRPYLKLGRVDKHYEYSRRVCLNASMRMLSFQCKMHAVYQPEDKMFSSGWRVSAMSSLLTPVVVQDFLLATTVLVIDLDEDSTSPLPDSPSEPATGVSQLDKPPPTREEIVAALRSAYGLWLKASKKSQEARKVATAVKLVLSRVGGNEMQEASPATSSSNTVVMEQDRVHPSPAFDFNEYGAPQPAPNVSSMSNAGPQPPFAYEQMPMDLETLNIPFDWVSML</sequence>
<dbReference type="PANTHER" id="PTHR31001:SF49">
    <property type="entry name" value="ZN(II)2CYS6 TRANSCRIPTION FACTOR (EUROFUNG)"/>
    <property type="match status" value="1"/>
</dbReference>
<dbReference type="InterPro" id="IPR050613">
    <property type="entry name" value="Sec_Metabolite_Reg"/>
</dbReference>
<protein>
    <recommendedName>
        <fullName evidence="4">Xylanolytic transcriptional activator regulatory domain-containing protein</fullName>
    </recommendedName>
</protein>
<evidence type="ECO:0000256" key="1">
    <source>
        <dbReference type="ARBA" id="ARBA00004123"/>
    </source>
</evidence>